<keyword evidence="3 5" id="KW-0863">Zinc-finger</keyword>
<dbReference type="InterPro" id="IPR036236">
    <property type="entry name" value="Znf_C2H2_sf"/>
</dbReference>
<evidence type="ECO:0000256" key="2">
    <source>
        <dbReference type="ARBA" id="ARBA00022737"/>
    </source>
</evidence>
<dbReference type="SMART" id="SM00355">
    <property type="entry name" value="ZnF_C2H2"/>
    <property type="match status" value="3"/>
</dbReference>
<evidence type="ECO:0000256" key="3">
    <source>
        <dbReference type="ARBA" id="ARBA00022771"/>
    </source>
</evidence>
<dbReference type="GO" id="GO:0008270">
    <property type="term" value="F:zinc ion binding"/>
    <property type="evidence" value="ECO:0007669"/>
    <property type="project" value="UniProtKB-KW"/>
</dbReference>
<dbReference type="PROSITE" id="PS00028">
    <property type="entry name" value="ZINC_FINGER_C2H2_1"/>
    <property type="match status" value="3"/>
</dbReference>
<evidence type="ECO:0000313" key="8">
    <source>
        <dbReference type="Proteomes" id="UP001497623"/>
    </source>
</evidence>
<keyword evidence="4" id="KW-0862">Zinc</keyword>
<feature type="domain" description="C2H2-type" evidence="6">
    <location>
        <begin position="79"/>
        <end position="107"/>
    </location>
</feature>
<organism evidence="7 8">
    <name type="scientific">Meganyctiphanes norvegica</name>
    <name type="common">Northern krill</name>
    <name type="synonym">Thysanopoda norvegica</name>
    <dbReference type="NCBI Taxonomy" id="48144"/>
    <lineage>
        <taxon>Eukaryota</taxon>
        <taxon>Metazoa</taxon>
        <taxon>Ecdysozoa</taxon>
        <taxon>Arthropoda</taxon>
        <taxon>Crustacea</taxon>
        <taxon>Multicrustacea</taxon>
        <taxon>Malacostraca</taxon>
        <taxon>Eumalacostraca</taxon>
        <taxon>Eucarida</taxon>
        <taxon>Euphausiacea</taxon>
        <taxon>Euphausiidae</taxon>
        <taxon>Meganyctiphanes</taxon>
    </lineage>
</organism>
<dbReference type="GO" id="GO:0000977">
    <property type="term" value="F:RNA polymerase II transcription regulatory region sequence-specific DNA binding"/>
    <property type="evidence" value="ECO:0007669"/>
    <property type="project" value="TreeGrafter"/>
</dbReference>
<dbReference type="InterPro" id="IPR013087">
    <property type="entry name" value="Znf_C2H2_type"/>
</dbReference>
<name>A0AAV2QPE9_MEGNR</name>
<evidence type="ECO:0000256" key="5">
    <source>
        <dbReference type="PROSITE-ProRule" id="PRU00042"/>
    </source>
</evidence>
<dbReference type="GO" id="GO:0000981">
    <property type="term" value="F:DNA-binding transcription factor activity, RNA polymerase II-specific"/>
    <property type="evidence" value="ECO:0007669"/>
    <property type="project" value="TreeGrafter"/>
</dbReference>
<evidence type="ECO:0000259" key="6">
    <source>
        <dbReference type="PROSITE" id="PS50157"/>
    </source>
</evidence>
<reference evidence="7 8" key="1">
    <citation type="submission" date="2024-05" db="EMBL/GenBank/DDBJ databases">
        <authorList>
            <person name="Wallberg A."/>
        </authorList>
    </citation>
    <scope>NUCLEOTIDE SEQUENCE [LARGE SCALE GENOMIC DNA]</scope>
</reference>
<dbReference type="PANTHER" id="PTHR24409">
    <property type="entry name" value="ZINC FINGER PROTEIN 142"/>
    <property type="match status" value="1"/>
</dbReference>
<accession>A0AAV2QPE9</accession>
<keyword evidence="2" id="KW-0677">Repeat</keyword>
<keyword evidence="8" id="KW-1185">Reference proteome</keyword>
<dbReference type="GO" id="GO:0005634">
    <property type="term" value="C:nucleus"/>
    <property type="evidence" value="ECO:0007669"/>
    <property type="project" value="TreeGrafter"/>
</dbReference>
<dbReference type="Proteomes" id="UP001497623">
    <property type="component" value="Unassembled WGS sequence"/>
</dbReference>
<evidence type="ECO:0000256" key="1">
    <source>
        <dbReference type="ARBA" id="ARBA00022723"/>
    </source>
</evidence>
<protein>
    <recommendedName>
        <fullName evidence="6">C2H2-type domain-containing protein</fullName>
    </recommendedName>
</protein>
<dbReference type="PANTHER" id="PTHR24409:SF295">
    <property type="entry name" value="AZ2-RELATED"/>
    <property type="match status" value="1"/>
</dbReference>
<sequence>MVSQKTYICMQCKKRFQHNTSKNRHIKTIHTGKRTVEKNNKTFDCNFCDHKLKNMRSLQRHLKEKHENNSVVIVTDNTSDCQFCDKSFKHKTSLNRHVRDVHDKNRKETSNKHMQIIKKTKSTGSNIVSTLEMYTSFECIKHARTIKRDYCKKTTCHVNVVVWLHQQE</sequence>
<dbReference type="Gene3D" id="3.30.160.60">
    <property type="entry name" value="Classic Zinc Finger"/>
    <property type="match status" value="2"/>
</dbReference>
<proteinExistence type="predicted"/>
<keyword evidence="1" id="KW-0479">Metal-binding</keyword>
<comment type="caution">
    <text evidence="7">The sequence shown here is derived from an EMBL/GenBank/DDBJ whole genome shotgun (WGS) entry which is preliminary data.</text>
</comment>
<dbReference type="EMBL" id="CAXKWB010008749">
    <property type="protein sequence ID" value="CAL4092246.1"/>
    <property type="molecule type" value="Genomic_DNA"/>
</dbReference>
<evidence type="ECO:0000313" key="7">
    <source>
        <dbReference type="EMBL" id="CAL4092246.1"/>
    </source>
</evidence>
<evidence type="ECO:0000256" key="4">
    <source>
        <dbReference type="ARBA" id="ARBA00022833"/>
    </source>
</evidence>
<dbReference type="SUPFAM" id="SSF57667">
    <property type="entry name" value="beta-beta-alpha zinc fingers"/>
    <property type="match status" value="2"/>
</dbReference>
<gene>
    <name evidence="7" type="ORF">MNOR_LOCUS14551</name>
</gene>
<dbReference type="AlphaFoldDB" id="A0AAV2QPE9"/>
<feature type="domain" description="C2H2-type" evidence="6">
    <location>
        <begin position="7"/>
        <end position="35"/>
    </location>
</feature>
<feature type="domain" description="C2H2-type" evidence="6">
    <location>
        <begin position="43"/>
        <end position="71"/>
    </location>
</feature>
<dbReference type="PROSITE" id="PS50157">
    <property type="entry name" value="ZINC_FINGER_C2H2_2"/>
    <property type="match status" value="3"/>
</dbReference>